<evidence type="ECO:0000256" key="8">
    <source>
        <dbReference type="ARBA" id="ARBA00023014"/>
    </source>
</evidence>
<dbReference type="InterPro" id="IPR005303">
    <property type="entry name" value="MOCOS_middle"/>
</dbReference>
<dbReference type="PROSITE" id="PS51340">
    <property type="entry name" value="MOSC"/>
    <property type="match status" value="1"/>
</dbReference>
<dbReference type="GO" id="GO:0030151">
    <property type="term" value="F:molybdenum ion binding"/>
    <property type="evidence" value="ECO:0007669"/>
    <property type="project" value="InterPro"/>
</dbReference>
<evidence type="ECO:0000256" key="3">
    <source>
        <dbReference type="ARBA" id="ARBA00022714"/>
    </source>
</evidence>
<evidence type="ECO:0000256" key="1">
    <source>
        <dbReference type="ARBA" id="ARBA00001974"/>
    </source>
</evidence>
<dbReference type="SUPFAM" id="SSF54292">
    <property type="entry name" value="2Fe-2S ferredoxin-like"/>
    <property type="match status" value="1"/>
</dbReference>
<dbReference type="InterPro" id="IPR036010">
    <property type="entry name" value="2Fe-2S_ferredoxin-like_sf"/>
</dbReference>
<keyword evidence="6" id="KW-0560">Oxidoreductase</keyword>
<dbReference type="Gene3D" id="3.40.50.80">
    <property type="entry name" value="Nucleotide-binding domain of ferredoxin-NADP reductase (FNR) module"/>
    <property type="match status" value="1"/>
</dbReference>
<dbReference type="PRINTS" id="PR00406">
    <property type="entry name" value="CYTB5RDTASE"/>
</dbReference>
<keyword evidence="8" id="KW-0411">Iron-sulfur</keyword>
<evidence type="ECO:0000256" key="7">
    <source>
        <dbReference type="ARBA" id="ARBA00023004"/>
    </source>
</evidence>
<evidence type="ECO:0000313" key="15">
    <source>
        <dbReference type="Proteomes" id="UP000256900"/>
    </source>
</evidence>
<keyword evidence="7" id="KW-0408">Iron</keyword>
<dbReference type="Pfam" id="PF00970">
    <property type="entry name" value="FAD_binding_6"/>
    <property type="match status" value="1"/>
</dbReference>
<dbReference type="InterPro" id="IPR039261">
    <property type="entry name" value="FNR_nucleotide-bd"/>
</dbReference>
<comment type="caution">
    <text evidence="14">The sequence shown here is derived from an EMBL/GenBank/DDBJ whole genome shotgun (WGS) entry which is preliminary data.</text>
</comment>
<dbReference type="Pfam" id="PF03473">
    <property type="entry name" value="MOSC"/>
    <property type="match status" value="1"/>
</dbReference>
<evidence type="ECO:0000256" key="2">
    <source>
        <dbReference type="ARBA" id="ARBA00022630"/>
    </source>
</evidence>
<dbReference type="InterPro" id="IPR001041">
    <property type="entry name" value="2Fe-2S_ferredoxin-type"/>
</dbReference>
<evidence type="ECO:0000256" key="5">
    <source>
        <dbReference type="ARBA" id="ARBA00022827"/>
    </source>
</evidence>
<dbReference type="PROSITE" id="PS51384">
    <property type="entry name" value="FAD_FR"/>
    <property type="match status" value="1"/>
</dbReference>
<reference evidence="14 15" key="1">
    <citation type="submission" date="2018-08" db="EMBL/GenBank/DDBJ databases">
        <title>Genomic Encyclopedia of Type Strains, Phase IV (KMG-IV): sequencing the most valuable type-strain genomes for metagenomic binning, comparative biology and taxonomic classification.</title>
        <authorList>
            <person name="Goeker M."/>
        </authorList>
    </citation>
    <scope>NUCLEOTIDE SEQUENCE [LARGE SCALE GENOMIC DNA]</scope>
    <source>
        <strain evidence="14 15">BW863</strain>
    </source>
</reference>
<name>A0A3D9Z341_9HYPH</name>
<dbReference type="SUPFAM" id="SSF50800">
    <property type="entry name" value="PK beta-barrel domain-like"/>
    <property type="match status" value="1"/>
</dbReference>
<keyword evidence="15" id="KW-1185">Reference proteome</keyword>
<keyword evidence="5" id="KW-0274">FAD</keyword>
<proteinExistence type="inferred from homology"/>
<evidence type="ECO:0000256" key="6">
    <source>
        <dbReference type="ARBA" id="ARBA00023002"/>
    </source>
</evidence>
<dbReference type="Pfam" id="PF00175">
    <property type="entry name" value="NAD_binding_1"/>
    <property type="match status" value="1"/>
</dbReference>
<gene>
    <name evidence="14" type="ORF">DES32_1378</name>
</gene>
<dbReference type="Gene3D" id="3.10.20.30">
    <property type="match status" value="1"/>
</dbReference>
<dbReference type="CDD" id="cd06217">
    <property type="entry name" value="FNR_iron_sulfur_binding_3"/>
    <property type="match status" value="1"/>
</dbReference>
<dbReference type="InterPro" id="IPR005302">
    <property type="entry name" value="MoCF_Sase_C"/>
</dbReference>
<accession>A0A3D9Z341</accession>
<dbReference type="PRINTS" id="PR00371">
    <property type="entry name" value="FPNCR"/>
</dbReference>
<evidence type="ECO:0000313" key="14">
    <source>
        <dbReference type="EMBL" id="REF87749.1"/>
    </source>
</evidence>
<dbReference type="InterPro" id="IPR017938">
    <property type="entry name" value="Riboflavin_synthase-like_b-brl"/>
</dbReference>
<dbReference type="RefSeq" id="WP_115835917.1">
    <property type="nucleotide sequence ID" value="NZ_QUMO01000002.1"/>
</dbReference>
<dbReference type="GO" id="GO:0016491">
    <property type="term" value="F:oxidoreductase activity"/>
    <property type="evidence" value="ECO:0007669"/>
    <property type="project" value="UniProtKB-KW"/>
</dbReference>
<feature type="domain" description="2Fe-2S ferredoxin-type" evidence="11">
    <location>
        <begin position="530"/>
        <end position="614"/>
    </location>
</feature>
<dbReference type="PANTHER" id="PTHR47354">
    <property type="entry name" value="NADH OXIDOREDUCTASE HCR"/>
    <property type="match status" value="1"/>
</dbReference>
<evidence type="ECO:0000259" key="13">
    <source>
        <dbReference type="PROSITE" id="PS51384"/>
    </source>
</evidence>
<comment type="cofactor">
    <cofactor evidence="1">
        <name>FAD</name>
        <dbReference type="ChEBI" id="CHEBI:57692"/>
    </cofactor>
</comment>
<dbReference type="Pfam" id="PF00111">
    <property type="entry name" value="Fer2"/>
    <property type="match status" value="1"/>
</dbReference>
<dbReference type="GO" id="GO:0051537">
    <property type="term" value="F:2 iron, 2 sulfur cluster binding"/>
    <property type="evidence" value="ECO:0007669"/>
    <property type="project" value="UniProtKB-KW"/>
</dbReference>
<comment type="similarity">
    <text evidence="10">In the N-terminal section; belongs to the FAD-binding oxidoreductase type 6 family.</text>
</comment>
<keyword evidence="2" id="KW-0285">Flavoprotein</keyword>
<sequence>MMSKREPFLSRILIFPIKSLDPVEPRLARVLSSGALEHDRTWALFDEAGKFVNGKRHAAVHRLRSEIDIDTRAVTLRDESERGLGSESFSIDAAPPLENWLNAYFGFPVSFGKNGDLGFPDDTDSPGPTIISVGTLAEIGRWFGLPIDEVRRRFRTNLEIDGVPPFWEDRLFSAPGTTVKFRIGDVIFEGINPCQRCVVPPRDPLTGESDDTFVRRFTELRARTLPGWSTRERFNHFYRVAINTRTHGDQGGKVLHVGDSVEILEVPAGRSTERAPHVADFWAGDLVVESTRDETATVKTFRLRHPGGADIPFRFLPGQFLTLSLDRGAEVLQRCYTIASSPSEPGFCEITVKREGLGSGLLHESLAPGSHLAVSGPLGRFTFDGENSDEIVFIAGGVGITPLMSKIRYLTGRNWQGRIDLIYSVRTPRDIIFRDELDALQRAHPALKVHLTVTAPDEGWTGARGRLSETFIRAAVPDIAHRTVHICGPTAMAAAAQQMLHHLGVEASHIEIEAFGGNANVAPTGDAVDCEVRFVKSGKEAVVSSRATLLDAALAAGVGLDYGCRAGVCGRCKIRVIAGEVTIDCDFVLTPEQKDSGLVLSCQSHPAGTVLIDA</sequence>
<dbReference type="OrthoDB" id="9786134at2"/>
<keyword evidence="3" id="KW-0001">2Fe-2S</keyword>
<feature type="domain" description="FAD-binding FR-type" evidence="13">
    <location>
        <begin position="280"/>
        <end position="384"/>
    </location>
</feature>
<dbReference type="Gene3D" id="2.40.30.10">
    <property type="entry name" value="Translation factors"/>
    <property type="match status" value="1"/>
</dbReference>
<organism evidence="14 15">
    <name type="scientific">Methylovirgula ligni</name>
    <dbReference type="NCBI Taxonomy" id="569860"/>
    <lineage>
        <taxon>Bacteria</taxon>
        <taxon>Pseudomonadati</taxon>
        <taxon>Pseudomonadota</taxon>
        <taxon>Alphaproteobacteria</taxon>
        <taxon>Hyphomicrobiales</taxon>
        <taxon>Beijerinckiaceae</taxon>
        <taxon>Methylovirgula</taxon>
    </lineage>
</organism>
<comment type="cofactor">
    <cofactor evidence="9">
        <name>[2Fe-2S] cluster</name>
        <dbReference type="ChEBI" id="CHEBI:190135"/>
    </cofactor>
</comment>
<dbReference type="InterPro" id="IPR011037">
    <property type="entry name" value="Pyrv_Knase-like_insert_dom_sf"/>
</dbReference>
<dbReference type="EMBL" id="QUMO01000002">
    <property type="protein sequence ID" value="REF87749.1"/>
    <property type="molecule type" value="Genomic_DNA"/>
</dbReference>
<dbReference type="CDD" id="cd00207">
    <property type="entry name" value="fer2"/>
    <property type="match status" value="1"/>
</dbReference>
<protein>
    <submittedName>
        <fullName evidence="14">Ferredoxin-NADP reductase</fullName>
    </submittedName>
</protein>
<dbReference type="GO" id="GO:0030170">
    <property type="term" value="F:pyridoxal phosphate binding"/>
    <property type="evidence" value="ECO:0007669"/>
    <property type="project" value="InterPro"/>
</dbReference>
<dbReference type="Pfam" id="PF03476">
    <property type="entry name" value="MOSC_N"/>
    <property type="match status" value="1"/>
</dbReference>
<dbReference type="InterPro" id="IPR050415">
    <property type="entry name" value="MRET"/>
</dbReference>
<dbReference type="Proteomes" id="UP000256900">
    <property type="component" value="Unassembled WGS sequence"/>
</dbReference>
<evidence type="ECO:0000259" key="12">
    <source>
        <dbReference type="PROSITE" id="PS51340"/>
    </source>
</evidence>
<dbReference type="SUPFAM" id="SSF63380">
    <property type="entry name" value="Riboflavin synthase domain-like"/>
    <property type="match status" value="1"/>
</dbReference>
<dbReference type="AlphaFoldDB" id="A0A3D9Z341"/>
<evidence type="ECO:0000256" key="4">
    <source>
        <dbReference type="ARBA" id="ARBA00022723"/>
    </source>
</evidence>
<dbReference type="SUPFAM" id="SSF52343">
    <property type="entry name" value="Ferredoxin reductase-like, C-terminal NADP-linked domain"/>
    <property type="match status" value="1"/>
</dbReference>
<dbReference type="InterPro" id="IPR012675">
    <property type="entry name" value="Beta-grasp_dom_sf"/>
</dbReference>
<dbReference type="PANTHER" id="PTHR47354:SF6">
    <property type="entry name" value="NADH OXIDOREDUCTASE HCR"/>
    <property type="match status" value="1"/>
</dbReference>
<dbReference type="InterPro" id="IPR001433">
    <property type="entry name" value="OxRdtase_FAD/NAD-bd"/>
</dbReference>
<evidence type="ECO:0000259" key="11">
    <source>
        <dbReference type="PROSITE" id="PS51085"/>
    </source>
</evidence>
<dbReference type="InterPro" id="IPR017927">
    <property type="entry name" value="FAD-bd_FR_type"/>
</dbReference>
<dbReference type="InterPro" id="IPR008333">
    <property type="entry name" value="Cbr1-like_FAD-bd_dom"/>
</dbReference>
<feature type="domain" description="MOSC" evidence="12">
    <location>
        <begin position="94"/>
        <end position="264"/>
    </location>
</feature>
<dbReference type="InterPro" id="IPR001709">
    <property type="entry name" value="Flavoprot_Pyr_Nucl_cyt_Rdtase"/>
</dbReference>
<evidence type="ECO:0000256" key="10">
    <source>
        <dbReference type="ARBA" id="ARBA00061434"/>
    </source>
</evidence>
<dbReference type="PROSITE" id="PS51085">
    <property type="entry name" value="2FE2S_FER_2"/>
    <property type="match status" value="1"/>
</dbReference>
<keyword evidence="4" id="KW-0479">Metal-binding</keyword>
<evidence type="ECO:0000256" key="9">
    <source>
        <dbReference type="ARBA" id="ARBA00034078"/>
    </source>
</evidence>
<dbReference type="SUPFAM" id="SSF141673">
    <property type="entry name" value="MOSC N-terminal domain-like"/>
    <property type="match status" value="1"/>
</dbReference>